<dbReference type="STRING" id="4565.A0A3B6PSQ9"/>
<reference evidence="2" key="1">
    <citation type="submission" date="2018-08" db="EMBL/GenBank/DDBJ databases">
        <authorList>
            <person name="Rossello M."/>
        </authorList>
    </citation>
    <scope>NUCLEOTIDE SEQUENCE [LARGE SCALE GENOMIC DNA]</scope>
    <source>
        <strain evidence="2">cv. Chinese Spring</strain>
    </source>
</reference>
<dbReference type="PANTHER" id="PTHR33087">
    <property type="entry name" value="OS07G0539200 PROTEIN"/>
    <property type="match status" value="1"/>
</dbReference>
<accession>A0A3B6PSQ9</accession>
<dbReference type="Gramene" id="TraesCAD_scaffold_108111_01G000100.1">
    <property type="protein sequence ID" value="TraesCAD_scaffold_108111_01G000100.1"/>
    <property type="gene ID" value="TraesCAD_scaffold_108111_01G000100"/>
</dbReference>
<evidence type="ECO:0000313" key="2">
    <source>
        <dbReference type="EnsemblPlants" id="TraesCS6B02G426000.1.cds1"/>
    </source>
</evidence>
<organism evidence="2">
    <name type="scientific">Triticum aestivum</name>
    <name type="common">Wheat</name>
    <dbReference type="NCBI Taxonomy" id="4565"/>
    <lineage>
        <taxon>Eukaryota</taxon>
        <taxon>Viridiplantae</taxon>
        <taxon>Streptophyta</taxon>
        <taxon>Embryophyta</taxon>
        <taxon>Tracheophyta</taxon>
        <taxon>Spermatophyta</taxon>
        <taxon>Magnoliopsida</taxon>
        <taxon>Liliopsida</taxon>
        <taxon>Poales</taxon>
        <taxon>Poaceae</taxon>
        <taxon>BOP clade</taxon>
        <taxon>Pooideae</taxon>
        <taxon>Triticodae</taxon>
        <taxon>Triticeae</taxon>
        <taxon>Triticinae</taxon>
        <taxon>Triticum</taxon>
    </lineage>
</organism>
<dbReference type="Gramene" id="TraesCS6B02G426000.1">
    <property type="protein sequence ID" value="TraesCS6B02G426000.1.cds1"/>
    <property type="gene ID" value="TraesCS6B02G426000"/>
</dbReference>
<feature type="region of interest" description="Disordered" evidence="1">
    <location>
        <begin position="155"/>
        <end position="188"/>
    </location>
</feature>
<dbReference type="AlphaFoldDB" id="A0A3B6PSQ9"/>
<dbReference type="Proteomes" id="UP000019116">
    <property type="component" value="Chromosome 6B"/>
</dbReference>
<keyword evidence="3" id="KW-1185">Reference proteome</keyword>
<dbReference type="Gramene" id="TraesCLE_scaffold_118491_01G000500.1">
    <property type="protein sequence ID" value="TraesCLE_scaffold_118491_01G000500.1"/>
    <property type="gene ID" value="TraesCLE_scaffold_118491_01G000500"/>
</dbReference>
<evidence type="ECO:0000256" key="1">
    <source>
        <dbReference type="SAM" id="MobiDB-lite"/>
    </source>
</evidence>
<name>A0A3B6PSQ9_WHEAT</name>
<dbReference type="InterPro" id="IPR053253">
    <property type="entry name" value="Sex_diff_modulator"/>
</dbReference>
<protein>
    <recommendedName>
        <fullName evidence="4">DUF4283 domain-containing protein</fullName>
    </recommendedName>
</protein>
<dbReference type="Gramene" id="TraesSYM7B03G04251710.1">
    <property type="protein sequence ID" value="TraesSYM7B03G04251710.1.CDS1"/>
    <property type="gene ID" value="TraesSYM7B03G04251710"/>
</dbReference>
<reference evidence="2" key="2">
    <citation type="submission" date="2018-10" db="UniProtKB">
        <authorList>
            <consortium name="EnsemblPlants"/>
        </authorList>
    </citation>
    <scope>IDENTIFICATION</scope>
</reference>
<feature type="compositionally biased region" description="Basic and acidic residues" evidence="1">
    <location>
        <begin position="164"/>
        <end position="184"/>
    </location>
</feature>
<evidence type="ECO:0008006" key="4">
    <source>
        <dbReference type="Google" id="ProtNLM"/>
    </source>
</evidence>
<dbReference type="OrthoDB" id="721954at2759"/>
<dbReference type="PANTHER" id="PTHR33087:SF31">
    <property type="entry name" value="OS06G0482850 PROTEIN"/>
    <property type="match status" value="1"/>
</dbReference>
<sequence>MPSPKRHVALHGVPILMRRWTSLSFASSHVNRYSVRLFLEDLPSHAWSINRVQRMLPECLIYRITTETLDKEDLSYFVATAWVEDLEEVPTVATLTVHGEPRPCSNPLAHSSMPVGFSEEGGMDDTCACTDHIPRLLHHKVLVHLDSVAYYPTRPAGAVRRTGPRGDHDKRDDTGDGPPPEEHPMPWARGFAANDYTHYQQMQPRPVCERRQASGRGGGDGDRYRACDAAGDAPITVSIQAPNPNIVSAVAVKTAHAQLLVSAHVDIVSSAGDDAAAPRGHVMELPQPEPTQEHEQHAHVAASVTKQRGRADRQLALPMISSLREAPSSLDSELRPATTAPALSAAGSWVPYQQPWCCGLLHVLPRISRLPWSTVAPRSALEYP</sequence>
<dbReference type="Gramene" id="TraesJUL7B03G04241720.1">
    <property type="protein sequence ID" value="TraesJUL7B03G04241720.1.CDS1"/>
    <property type="gene ID" value="TraesJUL7B03G04241720"/>
</dbReference>
<proteinExistence type="predicted"/>
<feature type="region of interest" description="Disordered" evidence="1">
    <location>
        <begin position="202"/>
        <end position="222"/>
    </location>
</feature>
<evidence type="ECO:0000313" key="3">
    <source>
        <dbReference type="Proteomes" id="UP000019116"/>
    </source>
</evidence>
<dbReference type="Gramene" id="TraesARI7B03G04089010.1">
    <property type="protein sequence ID" value="TraesARI7B03G04089010.1.CDS1"/>
    <property type="gene ID" value="TraesARI7B03G04089010"/>
</dbReference>
<dbReference type="Gramene" id="TraesROB_scaffold_089528_01G000500.1">
    <property type="protein sequence ID" value="TraesROB_scaffold_089528_01G000500.1"/>
    <property type="gene ID" value="TraesROB_scaffold_089528_01G000500"/>
</dbReference>
<dbReference type="EnsemblPlants" id="TraesCS6B02G426000.1">
    <property type="protein sequence ID" value="TraesCS6B02G426000.1.cds1"/>
    <property type="gene ID" value="TraesCS6B02G426000"/>
</dbReference>